<proteinExistence type="predicted"/>
<dbReference type="CDD" id="cd15482">
    <property type="entry name" value="Sialidase_non-viral"/>
    <property type="match status" value="1"/>
</dbReference>
<name>A0A2X4SEY0_9PORP</name>
<organism evidence="1 2">
    <name type="scientific">Porphyromonas crevioricanis</name>
    <dbReference type="NCBI Taxonomy" id="393921"/>
    <lineage>
        <taxon>Bacteria</taxon>
        <taxon>Pseudomonadati</taxon>
        <taxon>Bacteroidota</taxon>
        <taxon>Bacteroidia</taxon>
        <taxon>Bacteroidales</taxon>
        <taxon>Porphyromonadaceae</taxon>
        <taxon>Porphyromonas</taxon>
    </lineage>
</organism>
<gene>
    <name evidence="1" type="ORF">NCTC12858_00406</name>
</gene>
<dbReference type="Gene3D" id="2.130.10.10">
    <property type="entry name" value="YVTN repeat-like/Quinoprotein amine dehydrogenase"/>
    <property type="match status" value="1"/>
</dbReference>
<dbReference type="KEGG" id="pcre:NCTC12858_00406"/>
<accession>A0A2X4SEY0</accession>
<evidence type="ECO:0000313" key="2">
    <source>
        <dbReference type="Proteomes" id="UP000249300"/>
    </source>
</evidence>
<dbReference type="InterPro" id="IPR026444">
    <property type="entry name" value="Secre_tail"/>
</dbReference>
<dbReference type="AlphaFoldDB" id="A0A2X4SEY0"/>
<keyword evidence="2" id="KW-1185">Reference proteome</keyword>
<dbReference type="NCBIfam" id="TIGR04183">
    <property type="entry name" value="Por_Secre_tail"/>
    <property type="match status" value="1"/>
</dbReference>
<dbReference type="InterPro" id="IPR036278">
    <property type="entry name" value="Sialidase_sf"/>
</dbReference>
<dbReference type="Proteomes" id="UP000249300">
    <property type="component" value="Chromosome 1"/>
</dbReference>
<evidence type="ECO:0000313" key="1">
    <source>
        <dbReference type="EMBL" id="SQH72582.1"/>
    </source>
</evidence>
<sequence length="486" mass="54439">MQLRIRGGLCPTVINLKRVLREKHFKQSATPQFSFNINHVVSMKRIIRFSVTFLVLLGFSCPIGRAQWVSLDLEKERTPQISYQSLKLIGDQLYFFSKDGVYSKNLATNATWQEPTFSGSSILNSVIHEEEAFALAFNGVEGSPTDCPISLLYSPNKGKTFKDITEEITSRLDLPKAPRQYFLMQNPQNEKELLLLIDDWDDIFLVSSSDFGKTWTPKVSIEEAHSDLSTLSGALLVPSNPKQLLLYGVSASYVGFISTINLDDFSVKNYELKKTDSNLENIIYHPSNPRSLFAFSGINNILVKSEDGGNTWTEKILEGGSMILLSTCIDYSSPSTLFLLATSSDKYEIYVSTDAGKTCQLFFTADAELGKLLDILCYKDRLILHSERKGLISVPLTGSNPIEKINTQKSELKVYMDSSGRQLRYETVANKSINRVELSDLSGQIVLRNFRESQSGTLDVSSLTPGGYILNIYFFNGQVASYKIQI</sequence>
<dbReference type="InterPro" id="IPR015943">
    <property type="entry name" value="WD40/YVTN_repeat-like_dom_sf"/>
</dbReference>
<dbReference type="EMBL" id="LS483447">
    <property type="protein sequence ID" value="SQH72582.1"/>
    <property type="molecule type" value="Genomic_DNA"/>
</dbReference>
<protein>
    <submittedName>
        <fullName evidence="1">Por secretion system C-terminal sorting domain</fullName>
    </submittedName>
</protein>
<reference evidence="1 2" key="1">
    <citation type="submission" date="2018-06" db="EMBL/GenBank/DDBJ databases">
        <authorList>
            <consortium name="Pathogen Informatics"/>
            <person name="Doyle S."/>
        </authorList>
    </citation>
    <scope>NUCLEOTIDE SEQUENCE [LARGE SCALE GENOMIC DNA]</scope>
    <source>
        <strain evidence="1 2">NCTC12858</strain>
    </source>
</reference>
<dbReference type="SUPFAM" id="SSF50939">
    <property type="entry name" value="Sialidases"/>
    <property type="match status" value="1"/>
</dbReference>